<feature type="domain" description="Big-1" evidence="5">
    <location>
        <begin position="2187"/>
        <end position="2284"/>
    </location>
</feature>
<evidence type="ECO:0000313" key="6">
    <source>
        <dbReference type="EMBL" id="TQM63530.1"/>
    </source>
</evidence>
<reference evidence="6 7" key="1">
    <citation type="submission" date="2019-06" db="EMBL/GenBank/DDBJ databases">
        <title>Sequencing the genomes of 1000 actinobacteria strains.</title>
        <authorList>
            <person name="Klenk H.-P."/>
        </authorList>
    </citation>
    <scope>NUCLEOTIDE SEQUENCE [LARGE SCALE GENOMIC DNA]</scope>
    <source>
        <strain evidence="6 7">DSM 18031</strain>
    </source>
</reference>
<gene>
    <name evidence="6" type="ORF">FB466_1795</name>
</gene>
<comment type="similarity">
    <text evidence="1">Belongs to the intimin/invasin family.</text>
</comment>
<dbReference type="InterPro" id="IPR015217">
    <property type="entry name" value="Invasin_dom_3"/>
</dbReference>
<feature type="domain" description="Big-1" evidence="5">
    <location>
        <begin position="3581"/>
        <end position="3678"/>
    </location>
</feature>
<name>A0A543HZ32_9MICO</name>
<feature type="domain" description="Big-1" evidence="5">
    <location>
        <begin position="2082"/>
        <end position="2177"/>
    </location>
</feature>
<dbReference type="SUPFAM" id="SSF51126">
    <property type="entry name" value="Pectin lyase-like"/>
    <property type="match status" value="1"/>
</dbReference>
<keyword evidence="7" id="KW-1185">Reference proteome</keyword>
<evidence type="ECO:0000256" key="2">
    <source>
        <dbReference type="SAM" id="MobiDB-lite"/>
    </source>
</evidence>
<accession>A0A543HZ32</accession>
<protein>
    <submittedName>
        <fullName evidence="6">Adhesin/invasin</fullName>
    </submittedName>
</protein>
<dbReference type="InterPro" id="IPR051715">
    <property type="entry name" value="Intimin-Invasin_domain"/>
</dbReference>
<dbReference type="SMART" id="SM00710">
    <property type="entry name" value="PbH1"/>
    <property type="match status" value="11"/>
</dbReference>
<dbReference type="InterPro" id="IPR003344">
    <property type="entry name" value="Big_1_dom"/>
</dbReference>
<dbReference type="EMBL" id="VFPN01000002">
    <property type="protein sequence ID" value="TQM63530.1"/>
    <property type="molecule type" value="Genomic_DNA"/>
</dbReference>
<dbReference type="InterPro" id="IPR013783">
    <property type="entry name" value="Ig-like_fold"/>
</dbReference>
<feature type="domain" description="Big-1" evidence="5">
    <location>
        <begin position="2716"/>
        <end position="2820"/>
    </location>
</feature>
<dbReference type="SMART" id="SM00634">
    <property type="entry name" value="BID_1"/>
    <property type="match status" value="30"/>
</dbReference>
<dbReference type="SUPFAM" id="SSF49373">
    <property type="entry name" value="Invasin/intimin cell-adhesion fragments"/>
    <property type="match status" value="38"/>
</dbReference>
<dbReference type="GO" id="GO:0005975">
    <property type="term" value="P:carbohydrate metabolic process"/>
    <property type="evidence" value="ECO:0007669"/>
    <property type="project" value="UniProtKB-ARBA"/>
</dbReference>
<feature type="domain" description="Big-1" evidence="5">
    <location>
        <begin position="3473"/>
        <end position="3571"/>
    </location>
</feature>
<dbReference type="PANTHER" id="PTHR39576">
    <property type="entry name" value="ATTACHING AND EFFACING PROTEIN HOMOLOG-RELATED-RELATED"/>
    <property type="match status" value="1"/>
</dbReference>
<dbReference type="OrthoDB" id="4983773at2"/>
<feature type="domain" description="Big-1" evidence="5">
    <location>
        <begin position="890"/>
        <end position="994"/>
    </location>
</feature>
<feature type="transmembrane region" description="Helical" evidence="3">
    <location>
        <begin position="5240"/>
        <end position="5260"/>
    </location>
</feature>
<proteinExistence type="inferred from homology"/>
<feature type="domain" description="Big-1" evidence="5">
    <location>
        <begin position="4968"/>
        <end position="5057"/>
    </location>
</feature>
<feature type="signal peptide" evidence="4">
    <location>
        <begin position="1"/>
        <end position="49"/>
    </location>
</feature>
<evidence type="ECO:0000256" key="4">
    <source>
        <dbReference type="SAM" id="SignalP"/>
    </source>
</evidence>
<feature type="domain" description="Big-1" evidence="5">
    <location>
        <begin position="1226"/>
        <end position="1323"/>
    </location>
</feature>
<dbReference type="InterPro" id="IPR011050">
    <property type="entry name" value="Pectin_lyase_fold/virulence"/>
</dbReference>
<feature type="domain" description="Big-1" evidence="5">
    <location>
        <begin position="4757"/>
        <end position="4853"/>
    </location>
</feature>
<keyword evidence="3" id="KW-1133">Transmembrane helix</keyword>
<dbReference type="PROSITE" id="PS51127">
    <property type="entry name" value="BIG1"/>
    <property type="match status" value="10"/>
</dbReference>
<dbReference type="GO" id="GO:0009279">
    <property type="term" value="C:cell outer membrane"/>
    <property type="evidence" value="ECO:0007669"/>
    <property type="project" value="TreeGrafter"/>
</dbReference>
<evidence type="ECO:0000259" key="5">
    <source>
        <dbReference type="PROSITE" id="PS51127"/>
    </source>
</evidence>
<dbReference type="RefSeq" id="WP_141917659.1">
    <property type="nucleotide sequence ID" value="NZ_BAAAYS010000011.1"/>
</dbReference>
<keyword evidence="4" id="KW-0732">Signal</keyword>
<sequence length="5270" mass="511798">MIRSSKDPKNVAAAASGGGRRALAALLSIALTLSALTSLALVQSPAAQAEVVDNGYSQTFYVNDVRDVADAAPGDGVCATRFTAGVPAVATCTLYAAIQEANARPAGESILIAPAPQIRLINGSFAASAEIDLNWNTTNNPAPQVPEMSTSMVADAGIAGVIDLDSVSRYWVKHNNVTLDFQNRLGWTLATDLGSNVLLFTGSNQTFRNFTKLTSAEAGIYVGSTAQNFSLINGAVANPATTPPLPSNYAIERGVVIVEGARNTTIQNIRFQRSYWDAVLLAPASNASLVIDGLTIDRSSWDQPVNGGTYDPAYNYFVRNYSASVSGRDILVTNNTVRAWGADGGSSDVISFLGGTWTNMMIRGNAFTATVNQAVNPIILNAIGATTTTVRDNTFTYAGPGTRGSGINYAWVRTYNTTAGVQIFNNRVVGGNNTLQLSNEALLPATTTNPTFRNTMTRVAGTVTAANENTLTTNNNIYNSSNGTIRTAFPSAAAVVATPPQTCRIDLTIAPPGTGGTAIPTQAISVDAYLGRTTATGGDNVGLEQYLGRISTTQAALPATFSLPYTGVGVGNVVRLQTTEVATGRTSQYSRTLAATGADTCAPQSWIKQGGWFSESGAISATQEDPTSFRNVSFDILTSEPLGSNGLTAADIVFSGTAPGQQVVSLTQVSDTTWTLVAKANGTGTIVPTIPAAAINDSTGNVSVGAANTTVAPLNFAGYSDSGQTTGIPGASVDHSVLYNSPLAITAPDPLNLTVAEPGSASATFRVSNLSVDGSDRVIKAPSAPVFLNQVWSGLVPDAALPTPAPPQTAAGIARVIPTHANLSTVEPTLDTIDRYVDVPVQAIDNLTVDGTRGVTLDLDVTSEDPEFDGLLLSSVSVSVTDNDRPVAASSTLAVTQDNQLADGESLNTLTATVQNAAGALVSNAPVTFDVPTGTVASGSGTVGGAGVTVTAVTDASGVATLSLTSATAGSYPVGARVNGTEEIADSPQEVTFARVLIDLASADTNYTVSSGGVVANGTAPHSITVRLIDVTGDPATGWASALSAAAAPASGVTVGTFTETATAGEYTAPVTSTTTGPKGMSVSLLDDGGVSRVISLLAGGNPNAVFVADAPVVGDGFSAITIDDSGNRLANGSAFHQVTVVLADTNHNPVTGAAARLSASVADNASGAATVTSFAETGTPGTYTALVRSAEAGAQEVTALFDGTLAVGTVTANFAAGAVDLGHPGSRVSVTTGDVPVGIGQHTVTVTLADANGNPVPGQAASLSAAPSSSLGTGTVTGFVETGTPGTYTATVTSTLAGAKAITTRLGASAVTLGGNGTATFVAGTVDLTNTASNYTVSDGDVTVLAGEHGVTVTLADEFGNPVSGRAADLEAATAGDLGSGDIGDFVETALPGTYRALVTSSVSGDKVITATLAGDDLTLDGNDTATFVAAGVDVDNIGTRYHVSVGDEVVGTGTHTITVTLSDSNGNPVSGQAEGIESTTLDPLGTGTISTFTETGVEGTYTATITSSVTGGKFVTTVFGAEDLTVLLDGNDTATFVSAPVSLSASGFEVSTGSQTAGTGSHTATIRLADALGNPVPGAAADLAATTGTPDGVSISAVTETLTPGTYSATISSTSAGAKGIAVTYVGNTVPATGNATALFVAGSVDLGNALTDYTVSGGSVSVSGGTHSITVRLADAQGNPVAARAPQLAAAAADSLGTGSIGLFVEGIPGSYTAPVTSSLAGEKAITVTYGGDPVSLEGNGIASFVSGGVAPGNVNTRYSVSGGNQPVGTGSHTVTVSLADSDGNPVSGEEAGISAESAGPLGTGSFSDFAETGTAGTYTATISSTLAGGKPVTVSFGGTPLALEGNGTATFIAGGFDLSNPASGYVVSAGSVSVSGGSHSVTVTLGDQFGNPVSGQAFQMVATTAAALGTGTVSGFSETGTAGTYTATITSSNAGAKPITATLGGDDLALLGNGTATFIAGGVSTANAGTRFSVSGGFVPAGTGSHTITVTLADALGNPVSDQAVGINASTTGDLGTGTVTPFAETGTAGTYLATITSTSSGGKTIAVSFGGSGVTTVSNNVANFSAGEVDPASPFTGYAVSTGEASVSGGSHTVTVTLADALGNPVTGQAAALAADTADPLGTGILTGFTETSTEGTYTATITSSVSGGKTVTATFQSGALTLLGNSTATFVAGSIDTGNAGTHYSVSTGDQPVGTGSHTITVLLADALGNPVSGQAAVLTAQSANSLGDGSFSVFTETGTAGTYEATVTATLVGDKVLTAQVNGDPISLTGNDTATFVAGSVDLASAGTAYSVSTGDETVVTGEHTVTVTLEDSLGNPVSGREADLAANTADPLGTGSFGDFTETATAGTYEATITSSLAGAKAITVTLSSEALTAAGNSIATFVAGAVDPGNAGTSFTVSGGNQPVSTGTHTVTVRLADAGGNPISGQAAALLATTTDPLGTGSVLGFTETLTPGTYEASLSSTVSGGKVITVTVAGEDITLSGNGTATFIAGAVDLSNSGSVYAVSGGSQTVGSGGHTVTVTLADEFGNPVPGQAAELGAATTDPLGTGTVSPFTESGTAGSYTATVTSTVSGSKTITATLSSTDITLGGNGIALFAAGVVDLGNSGSSFAVSTGNASIAGGSHLITVTLADALGNPVPGQASGLDADTLDPLGSGTVSPFTESVTTPGTYTATITSSVSGGKNVTVLLGTDPVFLVGNNVATFIAGGVDLTSPDTRYTVSTGNETVGTGTHTVTVTLVDAAGNPVPGQAATLTTDTTGSLGTGTVSPFTETDTDGTYTATITSTVSGDKVLTVLLGGSPITVGDNDTAVFVAGAVDLGNPATRYFVSEGEQTVGSGSHTITVQLVDSLDNPVTGQAATLTPATTGDLGTGTLTGFVETATAGTYTATVIATVPGPKPVTVTAGGPFVTLDGNGTALFVPGGVDLGDAGSGFVVSEGEVSIEAGEHSVTVTLADALGNPVSGRASDLLATTPGDLGVGGGITVFTETATGGTYTAIITSTVSGDKTVAVTLAGDSVTASGNAVAAFIAGGVDPDNAGTGFSVSTGEQVVGAGSHTVTVTLADVAGNPVTGSAAGLLAVATGLGTGDITDFTETGTLGTYTASVTATLAGSKVVSVTYGGSDLTADGNDTAVFVASGISLANSSSVYSVSAGDVSVDGGAHAVTVTLADEFGNPVSGEAANLVATTTDPLGSGTVSPFSETAPVGTYRATITSSVAGLKVVTATLSGDPITLDGNDTARFIAGGVDPDNGGTTYSVSTGPETVSVGSHTVTVTLADADGNPVSGQASGIDADTRDDLGLGTITGFIETDTDGTYTATITSTVSGEKTVTVVYGADPVTLVGNGVASFVAGAIDFDNAGTAFTVSSGDESVSTGEHTVTVTLSDDLGNPVPGQAAGLDADTADSLGTGSFSAFTESAGAPGTYTATVTSTLAGDKDITVTLGVNSVQASGNSVASFIAGGVDLANSGSGYSVSTGDASVDGGSHTVTVTLADEFGNPVSDAAGTLLADATGDLGSGTISVFTELGGTPGTYTASVTSSLAGDKTITVTLSGDDVTASGNTVATFIAGGVDTGNPGTRFSVSGGTEVVGLGAHTVTVTLADADGNPVSGAAAGLTLDTASAIGTGSLGTFTETATDGTYTATVTSSVAGDKTMTVDYAGDAVSASGNAIASFIAGDVDLAAVGSGYSVSTGDETVGTGSHTVTVTLVDALDNPVSGRAADLVADTVSDLGTGTFSAFTEVAGTPGSYTATVTATVAGVKAITVTLSGDDMTLGGNGNATFIAGVVNLATSGTEYTVSTGDETVGTGSHTVTVTLLDSLGNGVPGQAALLVGAAADLGTGGVSSFTPTADAGVYEATITSSVAGDKAVTVAFDGDAVAASGNTTAAFVAGGVDLGNAGTAYSVSGGDEIVGTGSHTVTVTLADDLGNPVSGQAAQLLGAATGLGTGTVTGFVETATLGTYTATITSSVSGSKAVTVTLGGDPVPLSGNGSAAFIAGAVDLGNAGSSYSVSGGSVSVAGGSHLVTILLADDLGNPVPGQAATLLAAAANLGTGSVSAVTESATVPGSYEATVTSSVSGDKAVTVTLGGDAVTLSGNGTATFAAGGVDPGNANTTFDVSTGDQPVGTGSHTITVRLADAAGNPVPEEAAALSADTVSPLGSGSFSGFTESATVPGTYTATVTSSVSGGKVITVLFGADPVAALGNATAAFVAGGVDLTNPGTSYSVSTGSQPVGSGEHTVTILLADDLGNPVPGQAAGLVAGSSGLGTGTVGAVTESGTAGTYTATITSTVSGLKPVTVTLGGEAVAASGNTDAAFIAGAVDPGNPGTSYSVSGGQVSVSGGSHLVTILLVDALGNPAPGHAAESVATTAANLGTGSVSAVTETGTPGTYTATVTSSVAGDKAITATVGAVPITLLGNGTAVFIAGGVDPGNSGTSFSVSGGDETVGAGSHTLTVLLADAEGNPVPDQAGCLAAGTTDGLGTGTIGVFTETATAGTYEASITSTSAGNKTMTVTCGASDLSAVGNDVASFVAATVDPSGLGTSFEVSTGEETVGTGSHSVTVTLADAFGNPVSGQAALIVPSTADPLGTGTVTGVVESGTAGVYTATITSTVAGDKTIGVTFDGTAVTAGSNAVATFVAGGVDLGSPDSSYSVSGGGVSVSGGSHLVTILLADALGNPVPGQAALLLASTTDGLGSGTVSTVIETGTPGTYTATVTSSLAGDKVIAVTLDGDAVTLSGNDTATFVPGGVDLSNSGTRFQLSGGSQTVGTGSHTVTVTLVDAGGNPVSGQAAGLSADSSPGLGQGGISGFTETGTPGTYTATITSTTAGQKTVTVFFGGSPITVAGSGVIEFVAGATDLGSPSSHYSVSVGSVPVGSATHTITVALTDEFGNPVSGETGLAAGTTGTLGTGTLSPFAETLTPGTYAATVTSTIAGTKPVTVTLDGDPVTLSGNGGALFVSAAADPAQTVIEATSPVSANGSDYSTVTVSLFDQFGNPVTQQVPVTVTSTLGTAGATAYQGGGVYTAQLRSTTGGTATVSATVNGTPVTASAEVVFVDGTPPAPPALDPTDGSTVTGCAEPGSTVTVYDANGTVIGTAVAGDDCRFVVTLSPPQQPGSEITVTVTDLNGNVSDSVTIRVGLLWMELEGDPITVGGIQRAYGHNFQPGEVVSGLIQSDPISLGTQVADESGDVAFEIRIPDSFELGVHTITLSGGFSGSVDESFTVIAKKPGLSITGAGDGLPLALGGLGLLVGGLVLVLVRRRRERADAC</sequence>
<feature type="domain" description="Big-1" evidence="5">
    <location>
        <begin position="1973"/>
        <end position="2070"/>
    </location>
</feature>
<dbReference type="InterPro" id="IPR008964">
    <property type="entry name" value="Invasin/intimin_cell_adhesion"/>
</dbReference>
<comment type="caution">
    <text evidence="6">The sequence shown here is derived from an EMBL/GenBank/DDBJ whole genome shotgun (WGS) entry which is preliminary data.</text>
</comment>
<feature type="region of interest" description="Disordered" evidence="2">
    <location>
        <begin position="2547"/>
        <end position="2567"/>
    </location>
</feature>
<dbReference type="Pfam" id="PF02369">
    <property type="entry name" value="Big_1"/>
    <property type="match status" value="1"/>
</dbReference>
<evidence type="ECO:0000313" key="7">
    <source>
        <dbReference type="Proteomes" id="UP000318331"/>
    </source>
</evidence>
<dbReference type="Pfam" id="PF09134">
    <property type="entry name" value="Invasin_D3"/>
    <property type="match status" value="3"/>
</dbReference>
<dbReference type="PANTHER" id="PTHR39576:SF1">
    <property type="entry name" value="INVASIN"/>
    <property type="match status" value="1"/>
</dbReference>
<organism evidence="6 7">
    <name type="scientific">Klugiella xanthotipulae</name>
    <dbReference type="NCBI Taxonomy" id="244735"/>
    <lineage>
        <taxon>Bacteria</taxon>
        <taxon>Bacillati</taxon>
        <taxon>Actinomycetota</taxon>
        <taxon>Actinomycetes</taxon>
        <taxon>Micrococcales</taxon>
        <taxon>Microbacteriaceae</taxon>
        <taxon>Klugiella</taxon>
    </lineage>
</organism>
<dbReference type="InterPro" id="IPR006626">
    <property type="entry name" value="PbH1"/>
</dbReference>
<keyword evidence="3" id="KW-0472">Membrane</keyword>
<keyword evidence="3" id="KW-0812">Transmembrane</keyword>
<dbReference type="Gene3D" id="2.60.40.10">
    <property type="entry name" value="Immunoglobulins"/>
    <property type="match status" value="40"/>
</dbReference>
<feature type="chain" id="PRO_5022082417" evidence="4">
    <location>
        <begin position="50"/>
        <end position="5270"/>
    </location>
</feature>
<dbReference type="Proteomes" id="UP000318331">
    <property type="component" value="Unassembled WGS sequence"/>
</dbReference>
<feature type="compositionally biased region" description="Polar residues" evidence="2">
    <location>
        <begin position="2557"/>
        <end position="2567"/>
    </location>
</feature>
<evidence type="ECO:0000256" key="1">
    <source>
        <dbReference type="ARBA" id="ARBA00010116"/>
    </source>
</evidence>
<evidence type="ECO:0000256" key="3">
    <source>
        <dbReference type="SAM" id="Phobius"/>
    </source>
</evidence>